<organism evidence="1 2">
    <name type="scientific">Anopheles maculatus</name>
    <dbReference type="NCBI Taxonomy" id="74869"/>
    <lineage>
        <taxon>Eukaryota</taxon>
        <taxon>Metazoa</taxon>
        <taxon>Ecdysozoa</taxon>
        <taxon>Arthropoda</taxon>
        <taxon>Hexapoda</taxon>
        <taxon>Insecta</taxon>
        <taxon>Pterygota</taxon>
        <taxon>Neoptera</taxon>
        <taxon>Endopterygota</taxon>
        <taxon>Diptera</taxon>
        <taxon>Nematocera</taxon>
        <taxon>Culicoidea</taxon>
        <taxon>Culicidae</taxon>
        <taxon>Anophelinae</taxon>
        <taxon>Anopheles</taxon>
        <taxon>Anopheles maculatus group</taxon>
    </lineage>
</organism>
<protein>
    <submittedName>
        <fullName evidence="1">Uncharacterized protein</fullName>
    </submittedName>
</protein>
<sequence>KPKYQTIEWAIVSQRYRIYVDEEEEIEYVTIPLRISQDLVACGVEASEAIVTEAQPDSDSSSQNNASGDIRTAVQDELKLQVVKKKKKAVSAFGPLTPQERPIFLPGGRKWRTAKDAFNEQFIAEVISSQAELIQGTTLGHAPVISTSDIRVRVVPPSSPAMCGRVDSP</sequence>
<dbReference type="AlphaFoldDB" id="A0A182S5L6"/>
<dbReference type="VEuPathDB" id="VectorBase:AMAM000108"/>
<reference evidence="2" key="1">
    <citation type="submission" date="2013-09" db="EMBL/GenBank/DDBJ databases">
        <title>The Genome Sequence of Anopheles maculatus species B.</title>
        <authorList>
            <consortium name="The Broad Institute Genomics Platform"/>
            <person name="Neafsey D.E."/>
            <person name="Besansky N."/>
            <person name="Howell P."/>
            <person name="Walton C."/>
            <person name="Young S.K."/>
            <person name="Zeng Q."/>
            <person name="Gargeya S."/>
            <person name="Fitzgerald M."/>
            <person name="Haas B."/>
            <person name="Abouelleil A."/>
            <person name="Allen A.W."/>
            <person name="Alvarado L."/>
            <person name="Arachchi H.M."/>
            <person name="Berlin A.M."/>
            <person name="Chapman S.B."/>
            <person name="Gainer-Dewar J."/>
            <person name="Goldberg J."/>
            <person name="Griggs A."/>
            <person name="Gujja S."/>
            <person name="Hansen M."/>
            <person name="Howarth C."/>
            <person name="Imamovic A."/>
            <person name="Ireland A."/>
            <person name="Larimer J."/>
            <person name="McCowan C."/>
            <person name="Murphy C."/>
            <person name="Pearson M."/>
            <person name="Poon T.W."/>
            <person name="Priest M."/>
            <person name="Roberts A."/>
            <person name="Saif S."/>
            <person name="Shea T."/>
            <person name="Sisk P."/>
            <person name="Sykes S."/>
            <person name="Wortman J."/>
            <person name="Nusbaum C."/>
            <person name="Birren B."/>
        </authorList>
    </citation>
    <scope>NUCLEOTIDE SEQUENCE [LARGE SCALE GENOMIC DNA]</scope>
    <source>
        <strain evidence="2">maculatus3</strain>
    </source>
</reference>
<dbReference type="EnsemblMetazoa" id="AMAM000108-RA">
    <property type="protein sequence ID" value="AMAM000108-PA"/>
    <property type="gene ID" value="AMAM000108"/>
</dbReference>
<proteinExistence type="predicted"/>
<evidence type="ECO:0000313" key="2">
    <source>
        <dbReference type="Proteomes" id="UP000075901"/>
    </source>
</evidence>
<name>A0A182S5L6_9DIPT</name>
<keyword evidence="2" id="KW-1185">Reference proteome</keyword>
<reference evidence="1" key="2">
    <citation type="submission" date="2020-05" db="UniProtKB">
        <authorList>
            <consortium name="EnsemblMetazoa"/>
        </authorList>
    </citation>
    <scope>IDENTIFICATION</scope>
    <source>
        <strain evidence="1">maculatus3</strain>
    </source>
</reference>
<accession>A0A182S5L6</accession>
<evidence type="ECO:0000313" key="1">
    <source>
        <dbReference type="EnsemblMetazoa" id="AMAM000108-PA"/>
    </source>
</evidence>
<dbReference type="Proteomes" id="UP000075901">
    <property type="component" value="Unassembled WGS sequence"/>
</dbReference>